<accession>A0A180FY53</accession>
<organism evidence="2">
    <name type="scientific">Puccinia triticina (isolate 1-1 / race 1 (BBBD))</name>
    <name type="common">Brown leaf rust fungus</name>
    <dbReference type="NCBI Taxonomy" id="630390"/>
    <lineage>
        <taxon>Eukaryota</taxon>
        <taxon>Fungi</taxon>
        <taxon>Dikarya</taxon>
        <taxon>Basidiomycota</taxon>
        <taxon>Pucciniomycotina</taxon>
        <taxon>Pucciniomycetes</taxon>
        <taxon>Pucciniales</taxon>
        <taxon>Pucciniaceae</taxon>
        <taxon>Puccinia</taxon>
    </lineage>
</organism>
<proteinExistence type="predicted"/>
<evidence type="ECO:0000256" key="1">
    <source>
        <dbReference type="SAM" id="MobiDB-lite"/>
    </source>
</evidence>
<dbReference type="EnsemblFungi" id="PTTG_30602-t43_1">
    <property type="protein sequence ID" value="PTTG_30602-t43_1-p1"/>
    <property type="gene ID" value="PTTG_30602"/>
</dbReference>
<evidence type="ECO:0000313" key="3">
    <source>
        <dbReference type="EnsemblFungi" id="PTTG_30602-t43_1-p1"/>
    </source>
</evidence>
<feature type="compositionally biased region" description="Polar residues" evidence="1">
    <location>
        <begin position="100"/>
        <end position="115"/>
    </location>
</feature>
<dbReference type="AlphaFoldDB" id="A0A180FY53"/>
<dbReference type="EMBL" id="ADAS02004956">
    <property type="protein sequence ID" value="OAV85337.1"/>
    <property type="molecule type" value="Genomic_DNA"/>
</dbReference>
<reference evidence="2" key="2">
    <citation type="submission" date="2016-05" db="EMBL/GenBank/DDBJ databases">
        <title>Comparative analysis highlights variable genome content of wheat rusts and divergence of the mating loci.</title>
        <authorList>
            <person name="Cuomo C.A."/>
            <person name="Bakkeren G."/>
            <person name="Szabo L."/>
            <person name="Khalil H."/>
            <person name="Joly D."/>
            <person name="Goldberg J."/>
            <person name="Young S."/>
            <person name="Zeng Q."/>
            <person name="Fellers J."/>
        </authorList>
    </citation>
    <scope>NUCLEOTIDE SEQUENCE [LARGE SCALE GENOMIC DNA]</scope>
    <source>
        <strain evidence="2">1-1 BBBD Race 1</strain>
    </source>
</reference>
<protein>
    <submittedName>
        <fullName evidence="2 3">Uncharacterized protein</fullName>
    </submittedName>
</protein>
<sequence length="196" mass="22123">TLSPTLLPVEWQNTAKLNNAHPQPLVELARHAQRWDLARHLPRHRTLDHQPPILPPLGPAHTALLDFLRHHHPPSEPILDPDPQRWSIHVICQSIESKISSAPHHSQHQWRQPTQLGLPGPHRLHAHRTRSPAEAPTPKNNTTNLPLPWSQTPPAGEHKSTLQKRAEHFKQLPSKLARVTIPLTPSSQPWTTCSAP</sequence>
<keyword evidence="4" id="KW-1185">Reference proteome</keyword>
<feature type="region of interest" description="Disordered" evidence="1">
    <location>
        <begin position="100"/>
        <end position="165"/>
    </location>
</feature>
<feature type="compositionally biased region" description="Basic and acidic residues" evidence="1">
    <location>
        <begin position="156"/>
        <end position="165"/>
    </location>
</feature>
<reference evidence="3 4" key="3">
    <citation type="journal article" date="2017" name="G3 (Bethesda)">
        <title>Comparative analysis highlights variable genome content of wheat rusts and divergence of the mating loci.</title>
        <authorList>
            <person name="Cuomo C.A."/>
            <person name="Bakkeren G."/>
            <person name="Khalil H.B."/>
            <person name="Panwar V."/>
            <person name="Joly D."/>
            <person name="Linning R."/>
            <person name="Sakthikumar S."/>
            <person name="Song X."/>
            <person name="Adiconis X."/>
            <person name="Fan L."/>
            <person name="Goldberg J.M."/>
            <person name="Levin J.Z."/>
            <person name="Young S."/>
            <person name="Zeng Q."/>
            <person name="Anikster Y."/>
            <person name="Bruce M."/>
            <person name="Wang M."/>
            <person name="Yin C."/>
            <person name="McCallum B."/>
            <person name="Szabo L.J."/>
            <person name="Hulbert S."/>
            <person name="Chen X."/>
            <person name="Fellers J.P."/>
        </authorList>
    </citation>
    <scope>NUCLEOTIDE SEQUENCE</scope>
    <source>
        <strain evidence="4">Isolate 1-1 / race 1 (BBBD)</strain>
        <strain evidence="3">isolate 1-1 / race 1 (BBBD)</strain>
    </source>
</reference>
<reference evidence="3" key="4">
    <citation type="submission" date="2025-05" db="UniProtKB">
        <authorList>
            <consortium name="EnsemblFungi"/>
        </authorList>
    </citation>
    <scope>IDENTIFICATION</scope>
    <source>
        <strain evidence="3">isolate 1-1 / race 1 (BBBD)</strain>
    </source>
</reference>
<reference evidence="2" key="1">
    <citation type="submission" date="2009-11" db="EMBL/GenBank/DDBJ databases">
        <authorList>
            <consortium name="The Broad Institute Genome Sequencing Platform"/>
            <person name="Ward D."/>
            <person name="Feldgarden M."/>
            <person name="Earl A."/>
            <person name="Young S.K."/>
            <person name="Zeng Q."/>
            <person name="Koehrsen M."/>
            <person name="Alvarado L."/>
            <person name="Berlin A."/>
            <person name="Bochicchio J."/>
            <person name="Borenstein D."/>
            <person name="Chapman S.B."/>
            <person name="Chen Z."/>
            <person name="Engels R."/>
            <person name="Freedman E."/>
            <person name="Gellesch M."/>
            <person name="Goldberg J."/>
            <person name="Griggs A."/>
            <person name="Gujja S."/>
            <person name="Heilman E."/>
            <person name="Heiman D."/>
            <person name="Hepburn T."/>
            <person name="Howarth C."/>
            <person name="Jen D."/>
            <person name="Larson L."/>
            <person name="Lewis B."/>
            <person name="Mehta T."/>
            <person name="Park D."/>
            <person name="Pearson M."/>
            <person name="Roberts A."/>
            <person name="Saif S."/>
            <person name="Shea T."/>
            <person name="Shenoy N."/>
            <person name="Sisk P."/>
            <person name="Stolte C."/>
            <person name="Sykes S."/>
            <person name="Thomson T."/>
            <person name="Walk T."/>
            <person name="White J."/>
            <person name="Yandava C."/>
            <person name="Izard J."/>
            <person name="Baranova O.V."/>
            <person name="Blanton J.M."/>
            <person name="Tanner A.C."/>
            <person name="Dewhirst F.E."/>
            <person name="Haas B."/>
            <person name="Nusbaum C."/>
            <person name="Birren B."/>
        </authorList>
    </citation>
    <scope>NUCLEOTIDE SEQUENCE [LARGE SCALE GENOMIC DNA]</scope>
    <source>
        <strain evidence="2">1-1 BBBD Race 1</strain>
    </source>
</reference>
<gene>
    <name evidence="2" type="ORF">PTTG_30602</name>
</gene>
<evidence type="ECO:0000313" key="2">
    <source>
        <dbReference type="EMBL" id="OAV85337.1"/>
    </source>
</evidence>
<evidence type="ECO:0000313" key="4">
    <source>
        <dbReference type="Proteomes" id="UP000005240"/>
    </source>
</evidence>
<dbReference type="VEuPathDB" id="FungiDB:PTTG_30602"/>
<dbReference type="Proteomes" id="UP000005240">
    <property type="component" value="Unassembled WGS sequence"/>
</dbReference>
<name>A0A180FY53_PUCT1</name>
<feature type="compositionally biased region" description="Polar residues" evidence="1">
    <location>
        <begin position="138"/>
        <end position="153"/>
    </location>
</feature>
<feature type="non-terminal residue" evidence="2">
    <location>
        <position position="1"/>
    </location>
</feature>